<dbReference type="RefSeq" id="WP_390333209.1">
    <property type="nucleotide sequence ID" value="NZ_JBHRTP010000095.1"/>
</dbReference>
<dbReference type="InterPro" id="IPR033900">
    <property type="entry name" value="Gram_neg_porin_domain"/>
</dbReference>
<protein>
    <submittedName>
        <fullName evidence="12">Porin</fullName>
    </submittedName>
</protein>
<dbReference type="InterPro" id="IPR001702">
    <property type="entry name" value="Porin_Gram-ve"/>
</dbReference>
<dbReference type="PANTHER" id="PTHR34501">
    <property type="entry name" value="PROTEIN YDDL-RELATED"/>
    <property type="match status" value="1"/>
</dbReference>
<dbReference type="CDD" id="cd00342">
    <property type="entry name" value="gram_neg_porins"/>
    <property type="match status" value="1"/>
</dbReference>
<comment type="caution">
    <text evidence="12">The sequence shown here is derived from an EMBL/GenBank/DDBJ whole genome shotgun (WGS) entry which is preliminary data.</text>
</comment>
<dbReference type="Gene3D" id="2.40.160.10">
    <property type="entry name" value="Porin"/>
    <property type="match status" value="1"/>
</dbReference>
<dbReference type="SUPFAM" id="SSF56935">
    <property type="entry name" value="Porins"/>
    <property type="match status" value="1"/>
</dbReference>
<organism evidence="12 13">
    <name type="scientific">Undibacterium arcticum</name>
    <dbReference type="NCBI Taxonomy" id="1762892"/>
    <lineage>
        <taxon>Bacteria</taxon>
        <taxon>Pseudomonadati</taxon>
        <taxon>Pseudomonadota</taxon>
        <taxon>Betaproteobacteria</taxon>
        <taxon>Burkholderiales</taxon>
        <taxon>Oxalobacteraceae</taxon>
        <taxon>Undibacterium</taxon>
    </lineage>
</organism>
<proteinExistence type="predicted"/>
<gene>
    <name evidence="12" type="ORF">ACFOFO_24075</name>
</gene>
<keyword evidence="3" id="KW-0813">Transport</keyword>
<dbReference type="EMBL" id="JBHRTP010000095">
    <property type="protein sequence ID" value="MFC3110992.1"/>
    <property type="molecule type" value="Genomic_DNA"/>
</dbReference>
<evidence type="ECO:0000256" key="4">
    <source>
        <dbReference type="ARBA" id="ARBA00022452"/>
    </source>
</evidence>
<dbReference type="InterPro" id="IPR023614">
    <property type="entry name" value="Porin_dom_sf"/>
</dbReference>
<evidence type="ECO:0000259" key="11">
    <source>
        <dbReference type="Pfam" id="PF13609"/>
    </source>
</evidence>
<keyword evidence="5" id="KW-0812">Transmembrane</keyword>
<dbReference type="PRINTS" id="PR00184">
    <property type="entry name" value="NEISSPPORIN"/>
</dbReference>
<dbReference type="PRINTS" id="PR00182">
    <property type="entry name" value="ECOLNEIPORIN"/>
</dbReference>
<evidence type="ECO:0000256" key="8">
    <source>
        <dbReference type="ARBA" id="ARBA00023114"/>
    </source>
</evidence>
<dbReference type="PANTHER" id="PTHR34501:SF9">
    <property type="entry name" value="MAJOR OUTER MEMBRANE PROTEIN P.IA"/>
    <property type="match status" value="1"/>
</dbReference>
<evidence type="ECO:0000313" key="12">
    <source>
        <dbReference type="EMBL" id="MFC3110992.1"/>
    </source>
</evidence>
<keyword evidence="9" id="KW-0472">Membrane</keyword>
<evidence type="ECO:0000256" key="1">
    <source>
        <dbReference type="ARBA" id="ARBA00004571"/>
    </source>
</evidence>
<evidence type="ECO:0000256" key="7">
    <source>
        <dbReference type="ARBA" id="ARBA00023065"/>
    </source>
</evidence>
<comment type="subunit">
    <text evidence="2">Homotrimer.</text>
</comment>
<evidence type="ECO:0000256" key="2">
    <source>
        <dbReference type="ARBA" id="ARBA00011233"/>
    </source>
</evidence>
<sequence length="383" mass="40519">MSKAIARILKSRGIAARFIFKLFTGALLASFAVGVSAQTNVEMFGVLSVGVADINNSAVKGVGGSVARVQSSLDYPSFIGFRGAEDLGDGDKAIFSLAEHVAVDTGVGGQGTSMFSKNAWVGLSSGTLGTIMIGRNDEFAPDQCSVTALCGNGLIFTLHPGNLDRIGGSQLASMVKYSSPNFGNFLFRSFYSFGNANATTNQGRAIGLESVYRTPELVIVGSYESLRGVTLSPLSANLGIGTTRLFNTPVTTATAFAVDKQDIYVLGGRYTVGNMSYTATFSDVVLQFRGVNSALKTLELGGTYKLSDPISITAGAYQSRQESSRWNTLGLTFTYSLSKRTNIYIVDGYQRVSGPNQLAQMFQAGTSSNSAQNVIATGIRHAF</sequence>
<evidence type="ECO:0000256" key="3">
    <source>
        <dbReference type="ARBA" id="ARBA00022448"/>
    </source>
</evidence>
<evidence type="ECO:0000256" key="9">
    <source>
        <dbReference type="ARBA" id="ARBA00023136"/>
    </source>
</evidence>
<evidence type="ECO:0000256" key="6">
    <source>
        <dbReference type="ARBA" id="ARBA00022729"/>
    </source>
</evidence>
<comment type="subcellular location">
    <subcellularLocation>
        <location evidence="1">Cell outer membrane</location>
        <topology evidence="1">Multi-pass membrane protein</topology>
    </subcellularLocation>
</comment>
<keyword evidence="10" id="KW-0998">Cell outer membrane</keyword>
<keyword evidence="4" id="KW-1134">Transmembrane beta strand</keyword>
<reference evidence="13" key="1">
    <citation type="journal article" date="2019" name="Int. J. Syst. Evol. Microbiol.">
        <title>The Global Catalogue of Microorganisms (GCM) 10K type strain sequencing project: providing services to taxonomists for standard genome sequencing and annotation.</title>
        <authorList>
            <consortium name="The Broad Institute Genomics Platform"/>
            <consortium name="The Broad Institute Genome Sequencing Center for Infectious Disease"/>
            <person name="Wu L."/>
            <person name="Ma J."/>
        </authorList>
    </citation>
    <scope>NUCLEOTIDE SEQUENCE [LARGE SCALE GENOMIC DNA]</scope>
    <source>
        <strain evidence="13">KCTC 42986</strain>
    </source>
</reference>
<dbReference type="Pfam" id="PF13609">
    <property type="entry name" value="Porin_4"/>
    <property type="match status" value="1"/>
</dbReference>
<evidence type="ECO:0000313" key="13">
    <source>
        <dbReference type="Proteomes" id="UP001595530"/>
    </source>
</evidence>
<keyword evidence="6" id="KW-0732">Signal</keyword>
<feature type="domain" description="Porin" evidence="11">
    <location>
        <begin position="26"/>
        <end position="352"/>
    </location>
</feature>
<keyword evidence="8" id="KW-0626">Porin</keyword>
<evidence type="ECO:0000256" key="10">
    <source>
        <dbReference type="ARBA" id="ARBA00023237"/>
    </source>
</evidence>
<dbReference type="InterPro" id="IPR002299">
    <property type="entry name" value="Porin_Neis"/>
</dbReference>
<dbReference type="InterPro" id="IPR050298">
    <property type="entry name" value="Gram-neg_bact_OMP"/>
</dbReference>
<name>A0ABV7F7J8_9BURK</name>
<keyword evidence="13" id="KW-1185">Reference proteome</keyword>
<accession>A0ABV7F7J8</accession>
<dbReference type="Proteomes" id="UP001595530">
    <property type="component" value="Unassembled WGS sequence"/>
</dbReference>
<evidence type="ECO:0000256" key="5">
    <source>
        <dbReference type="ARBA" id="ARBA00022692"/>
    </source>
</evidence>
<keyword evidence="7" id="KW-0406">Ion transport</keyword>